<sequence>MDIQLLKVFHTTAQEGSISKAAAKLNFAQSNVTHKIQQLEADLQTTLFYRHNRGITLTPSGQILVTFAEKILNVIQEARHAVGDSAVPSGPLHIGSMETTAAVRLPNLLTKYHHSFPSVDFTLTTGPTEKHIQAVLHYEINGAFVAGPVDHPDLIQEEVIHEELVFLTSKKHPPITSVKDVQLRTLLVFPNGCSYRAKLLQLLQEEGILPAKVMEFGSIETIIGCVGAGLGISLMPRSLVAEAVRQDRLRSHNIREGNAIITTVFIRRKDALMTPALSAFISEMQTHFSEMQISPPSTV</sequence>
<dbReference type="PANTHER" id="PTHR30126:SF40">
    <property type="entry name" value="HTH-TYPE TRANSCRIPTIONAL REGULATOR GLTR"/>
    <property type="match status" value="1"/>
</dbReference>
<dbReference type="Pfam" id="PF00126">
    <property type="entry name" value="HTH_1"/>
    <property type="match status" value="1"/>
</dbReference>
<dbReference type="InterPro" id="IPR005119">
    <property type="entry name" value="LysR_subst-bd"/>
</dbReference>
<accession>A0ABW0K6N8</accession>
<dbReference type="Pfam" id="PF03466">
    <property type="entry name" value="LysR_substrate"/>
    <property type="match status" value="1"/>
</dbReference>
<proteinExistence type="inferred from homology"/>
<evidence type="ECO:0000256" key="2">
    <source>
        <dbReference type="ARBA" id="ARBA00023015"/>
    </source>
</evidence>
<reference evidence="7" key="1">
    <citation type="journal article" date="2019" name="Int. J. Syst. Evol. Microbiol.">
        <title>The Global Catalogue of Microorganisms (GCM) 10K type strain sequencing project: providing services to taxonomists for standard genome sequencing and annotation.</title>
        <authorList>
            <consortium name="The Broad Institute Genomics Platform"/>
            <consortium name="The Broad Institute Genome Sequencing Center for Infectious Disease"/>
            <person name="Wu L."/>
            <person name="Ma J."/>
        </authorList>
    </citation>
    <scope>NUCLEOTIDE SEQUENCE [LARGE SCALE GENOMIC DNA]</scope>
    <source>
        <strain evidence="7">KACC 11904</strain>
    </source>
</reference>
<dbReference type="Gene3D" id="3.40.190.290">
    <property type="match status" value="1"/>
</dbReference>
<dbReference type="InterPro" id="IPR036388">
    <property type="entry name" value="WH-like_DNA-bd_sf"/>
</dbReference>
<dbReference type="PROSITE" id="PS50931">
    <property type="entry name" value="HTH_LYSR"/>
    <property type="match status" value="1"/>
</dbReference>
<evidence type="ECO:0000256" key="3">
    <source>
        <dbReference type="ARBA" id="ARBA00023125"/>
    </source>
</evidence>
<feature type="domain" description="HTH lysR-type" evidence="5">
    <location>
        <begin position="1"/>
        <end position="58"/>
    </location>
</feature>
<evidence type="ECO:0000256" key="4">
    <source>
        <dbReference type="ARBA" id="ARBA00023163"/>
    </source>
</evidence>
<evidence type="ECO:0000256" key="1">
    <source>
        <dbReference type="ARBA" id="ARBA00009437"/>
    </source>
</evidence>
<dbReference type="Gene3D" id="1.10.10.10">
    <property type="entry name" value="Winged helix-like DNA-binding domain superfamily/Winged helix DNA-binding domain"/>
    <property type="match status" value="1"/>
</dbReference>
<evidence type="ECO:0000259" key="5">
    <source>
        <dbReference type="PROSITE" id="PS50931"/>
    </source>
</evidence>
<gene>
    <name evidence="6" type="ORF">ACFPOG_11930</name>
</gene>
<protein>
    <submittedName>
        <fullName evidence="6">LysR family transcriptional regulator</fullName>
    </submittedName>
</protein>
<organism evidence="6 7">
    <name type="scientific">Paenibacillus aestuarii</name>
    <dbReference type="NCBI Taxonomy" id="516965"/>
    <lineage>
        <taxon>Bacteria</taxon>
        <taxon>Bacillati</taxon>
        <taxon>Bacillota</taxon>
        <taxon>Bacilli</taxon>
        <taxon>Bacillales</taxon>
        <taxon>Paenibacillaceae</taxon>
        <taxon>Paenibacillus</taxon>
    </lineage>
</organism>
<keyword evidence="3" id="KW-0238">DNA-binding</keyword>
<name>A0ABW0K6N8_9BACL</name>
<dbReference type="SUPFAM" id="SSF46785">
    <property type="entry name" value="Winged helix' DNA-binding domain"/>
    <property type="match status" value="1"/>
</dbReference>
<keyword evidence="2" id="KW-0805">Transcription regulation</keyword>
<dbReference type="PANTHER" id="PTHR30126">
    <property type="entry name" value="HTH-TYPE TRANSCRIPTIONAL REGULATOR"/>
    <property type="match status" value="1"/>
</dbReference>
<dbReference type="EMBL" id="JBHSMJ010000014">
    <property type="protein sequence ID" value="MFC5448979.1"/>
    <property type="molecule type" value="Genomic_DNA"/>
</dbReference>
<dbReference type="InterPro" id="IPR000847">
    <property type="entry name" value="LysR_HTH_N"/>
</dbReference>
<evidence type="ECO:0000313" key="6">
    <source>
        <dbReference type="EMBL" id="MFC5448979.1"/>
    </source>
</evidence>
<dbReference type="InterPro" id="IPR036390">
    <property type="entry name" value="WH_DNA-bd_sf"/>
</dbReference>
<dbReference type="SUPFAM" id="SSF53850">
    <property type="entry name" value="Periplasmic binding protein-like II"/>
    <property type="match status" value="1"/>
</dbReference>
<keyword evidence="7" id="KW-1185">Reference proteome</keyword>
<comment type="caution">
    <text evidence="6">The sequence shown here is derived from an EMBL/GenBank/DDBJ whole genome shotgun (WGS) entry which is preliminary data.</text>
</comment>
<dbReference type="RefSeq" id="WP_270884158.1">
    <property type="nucleotide sequence ID" value="NZ_JAQFVF010000063.1"/>
</dbReference>
<dbReference type="Proteomes" id="UP001596044">
    <property type="component" value="Unassembled WGS sequence"/>
</dbReference>
<dbReference type="CDD" id="cd08442">
    <property type="entry name" value="PBP2_YofA_SoxR_like"/>
    <property type="match status" value="1"/>
</dbReference>
<comment type="similarity">
    <text evidence="1">Belongs to the LysR transcriptional regulatory family.</text>
</comment>
<keyword evidence="4" id="KW-0804">Transcription</keyword>
<evidence type="ECO:0000313" key="7">
    <source>
        <dbReference type="Proteomes" id="UP001596044"/>
    </source>
</evidence>